<dbReference type="SUPFAM" id="SSF51735">
    <property type="entry name" value="NAD(P)-binding Rossmann-fold domains"/>
    <property type="match status" value="1"/>
</dbReference>
<dbReference type="PANTHER" id="PTHR24321">
    <property type="entry name" value="DEHYDROGENASES, SHORT CHAIN"/>
    <property type="match status" value="1"/>
</dbReference>
<protein>
    <submittedName>
        <fullName evidence="3">SDR family NAD(P)-dependent oxidoreductase</fullName>
        <ecNumber evidence="3">1.1.1.-</ecNumber>
    </submittedName>
</protein>
<evidence type="ECO:0000313" key="3">
    <source>
        <dbReference type="EMBL" id="MFA3842061.1"/>
    </source>
</evidence>
<keyword evidence="2 3" id="KW-0560">Oxidoreductase</keyword>
<dbReference type="EC" id="1.1.1.-" evidence="3"/>
<sequence length="253" mass="26685">MEFSDKVVFVTAAAGAGIGQAVARTFASEGAKVVISDQHASRTESVAADIAKDTGADVTGVPLDVRDESRIDEVMNGVVEQHGRLDIVVNNSGINMLAPLHEMSTETWQTVMDVTLTGPFLVTRRALNIMRAQGTGGAIVNMSSIAGWMRTAEGEAHYASAKAGIMGFTRAAAMEAAPHKIRVNAVAPGLAWNPFLGKIYGDDYVDEMARQTPLGRVGQPQDIANAVAFLAGEKASFITGEVLCVSGGYHLHT</sequence>
<dbReference type="RefSeq" id="WP_372566117.1">
    <property type="nucleotide sequence ID" value="NZ_JBGOSP010000032.1"/>
</dbReference>
<proteinExistence type="inferred from homology"/>
<gene>
    <name evidence="3" type="ORF">ACEG43_38710</name>
</gene>
<dbReference type="EMBL" id="JBGOSP010000032">
    <property type="protein sequence ID" value="MFA3842061.1"/>
    <property type="molecule type" value="Genomic_DNA"/>
</dbReference>
<dbReference type="GO" id="GO:0016491">
    <property type="term" value="F:oxidoreductase activity"/>
    <property type="evidence" value="ECO:0007669"/>
    <property type="project" value="UniProtKB-KW"/>
</dbReference>
<name>A0ABV4SUF0_9ACTN</name>
<dbReference type="InterPro" id="IPR020904">
    <property type="entry name" value="Sc_DH/Rdtase_CS"/>
</dbReference>
<evidence type="ECO:0000256" key="2">
    <source>
        <dbReference type="ARBA" id="ARBA00023002"/>
    </source>
</evidence>
<dbReference type="PRINTS" id="PR00081">
    <property type="entry name" value="GDHRDH"/>
</dbReference>
<evidence type="ECO:0000256" key="1">
    <source>
        <dbReference type="ARBA" id="ARBA00006484"/>
    </source>
</evidence>
<comment type="similarity">
    <text evidence="1">Belongs to the short-chain dehydrogenases/reductases (SDR) family.</text>
</comment>
<keyword evidence="4" id="KW-1185">Reference proteome</keyword>
<evidence type="ECO:0000313" key="4">
    <source>
        <dbReference type="Proteomes" id="UP001571476"/>
    </source>
</evidence>
<reference evidence="3 4" key="1">
    <citation type="submission" date="2024-08" db="EMBL/GenBank/DDBJ databases">
        <title>Genome sequence of Streptomyces aureus CACIA-1.46HGO.</title>
        <authorList>
            <person name="Evangelista-Martinez Z."/>
        </authorList>
    </citation>
    <scope>NUCLEOTIDE SEQUENCE [LARGE SCALE GENOMIC DNA]</scope>
    <source>
        <strain evidence="3 4">CACIA-1.46HGO</strain>
    </source>
</reference>
<comment type="caution">
    <text evidence="3">The sequence shown here is derived from an EMBL/GenBank/DDBJ whole genome shotgun (WGS) entry which is preliminary data.</text>
</comment>
<dbReference type="CDD" id="cd05233">
    <property type="entry name" value="SDR_c"/>
    <property type="match status" value="1"/>
</dbReference>
<accession>A0ABV4SUF0</accession>
<dbReference type="Proteomes" id="UP001571476">
    <property type="component" value="Unassembled WGS sequence"/>
</dbReference>
<dbReference type="PROSITE" id="PS00061">
    <property type="entry name" value="ADH_SHORT"/>
    <property type="match status" value="1"/>
</dbReference>
<dbReference type="Gene3D" id="3.40.50.720">
    <property type="entry name" value="NAD(P)-binding Rossmann-like Domain"/>
    <property type="match status" value="1"/>
</dbReference>
<dbReference type="PANTHER" id="PTHR24321:SF8">
    <property type="entry name" value="ESTRADIOL 17-BETA-DEHYDROGENASE 8-RELATED"/>
    <property type="match status" value="1"/>
</dbReference>
<dbReference type="InterPro" id="IPR002347">
    <property type="entry name" value="SDR_fam"/>
</dbReference>
<organism evidence="3 4">
    <name type="scientific">Streptomyces aureus</name>
    <dbReference type="NCBI Taxonomy" id="193461"/>
    <lineage>
        <taxon>Bacteria</taxon>
        <taxon>Bacillati</taxon>
        <taxon>Actinomycetota</taxon>
        <taxon>Actinomycetes</taxon>
        <taxon>Kitasatosporales</taxon>
        <taxon>Streptomycetaceae</taxon>
        <taxon>Streptomyces</taxon>
    </lineage>
</organism>
<dbReference type="InterPro" id="IPR036291">
    <property type="entry name" value="NAD(P)-bd_dom_sf"/>
</dbReference>
<dbReference type="Pfam" id="PF13561">
    <property type="entry name" value="adh_short_C2"/>
    <property type="match status" value="1"/>
</dbReference>
<dbReference type="PRINTS" id="PR00080">
    <property type="entry name" value="SDRFAMILY"/>
</dbReference>
<dbReference type="NCBIfam" id="NF005559">
    <property type="entry name" value="PRK07231.1"/>
    <property type="match status" value="1"/>
</dbReference>